<evidence type="ECO:0000313" key="3">
    <source>
        <dbReference type="Proteomes" id="UP000525389"/>
    </source>
</evidence>
<evidence type="ECO:0000256" key="1">
    <source>
        <dbReference type="SAM" id="Phobius"/>
    </source>
</evidence>
<reference evidence="2 3" key="1">
    <citation type="submission" date="2020-08" db="EMBL/GenBank/DDBJ databases">
        <title>Genomic Encyclopedia of Type Strains, Phase IV (KMG-IV): sequencing the most valuable type-strain genomes for metagenomic binning, comparative biology and taxonomic classification.</title>
        <authorList>
            <person name="Goeker M."/>
        </authorList>
    </citation>
    <scope>NUCLEOTIDE SEQUENCE [LARGE SCALE GENOMIC DNA]</scope>
    <source>
        <strain evidence="2 3">DSM 101791</strain>
    </source>
</reference>
<keyword evidence="1" id="KW-0472">Membrane</keyword>
<dbReference type="EMBL" id="JACHFN010000006">
    <property type="protein sequence ID" value="MBB5234437.1"/>
    <property type="molecule type" value="Genomic_DNA"/>
</dbReference>
<dbReference type="AlphaFoldDB" id="A0A7W8GF10"/>
<comment type="caution">
    <text evidence="2">The sequence shown here is derived from an EMBL/GenBank/DDBJ whole genome shotgun (WGS) entry which is preliminary data.</text>
</comment>
<protein>
    <submittedName>
        <fullName evidence="2">Uncharacterized protein</fullName>
    </submittedName>
</protein>
<feature type="transmembrane region" description="Helical" evidence="1">
    <location>
        <begin position="45"/>
        <end position="63"/>
    </location>
</feature>
<dbReference type="Proteomes" id="UP000525389">
    <property type="component" value="Unassembled WGS sequence"/>
</dbReference>
<name>A0A7W8GF10_9DEIO</name>
<sequence>MRAYLRQATGYGPLGLLLALVLILVATLLGLDALRQSVAAVADPLRLLLAAPEMAGALAALFLSRRLQDLVPQEVRP</sequence>
<keyword evidence="1" id="KW-1133">Transmembrane helix</keyword>
<dbReference type="RefSeq" id="WP_184028255.1">
    <property type="nucleotide sequence ID" value="NZ_JACHFN010000006.1"/>
</dbReference>
<keyword evidence="1" id="KW-0812">Transmembrane</keyword>
<proteinExistence type="predicted"/>
<evidence type="ECO:0000313" key="2">
    <source>
        <dbReference type="EMBL" id="MBB5234437.1"/>
    </source>
</evidence>
<gene>
    <name evidence="2" type="ORF">HNQ09_001875</name>
</gene>
<organism evidence="2 3">
    <name type="scientific">Deinococcus budaensis</name>
    <dbReference type="NCBI Taxonomy" id="1665626"/>
    <lineage>
        <taxon>Bacteria</taxon>
        <taxon>Thermotogati</taxon>
        <taxon>Deinococcota</taxon>
        <taxon>Deinococci</taxon>
        <taxon>Deinococcales</taxon>
        <taxon>Deinococcaceae</taxon>
        <taxon>Deinococcus</taxon>
    </lineage>
</organism>
<keyword evidence="3" id="KW-1185">Reference proteome</keyword>
<accession>A0A7W8GF10</accession>